<proteinExistence type="predicted"/>
<reference evidence="2 3" key="1">
    <citation type="submission" date="2019-05" db="EMBL/GenBank/DDBJ databases">
        <title>Another draft genome of Portunus trituberculatus and its Hox gene families provides insights of decapod evolution.</title>
        <authorList>
            <person name="Jeong J.-H."/>
            <person name="Song I."/>
            <person name="Kim S."/>
            <person name="Choi T."/>
            <person name="Kim D."/>
            <person name="Ryu S."/>
            <person name="Kim W."/>
        </authorList>
    </citation>
    <scope>NUCLEOTIDE SEQUENCE [LARGE SCALE GENOMIC DNA]</scope>
    <source>
        <tissue evidence="2">Muscle</tissue>
    </source>
</reference>
<dbReference type="AlphaFoldDB" id="A0A5B7DSV0"/>
<dbReference type="Proteomes" id="UP000324222">
    <property type="component" value="Unassembled WGS sequence"/>
</dbReference>
<evidence type="ECO:0000313" key="2">
    <source>
        <dbReference type="EMBL" id="MPC24093.1"/>
    </source>
</evidence>
<protein>
    <submittedName>
        <fullName evidence="2">Uncharacterized protein</fullName>
    </submittedName>
</protein>
<accession>A0A5B7DSV0</accession>
<gene>
    <name evidence="2" type="ORF">E2C01_017164</name>
</gene>
<feature type="compositionally biased region" description="Basic and acidic residues" evidence="1">
    <location>
        <begin position="46"/>
        <end position="57"/>
    </location>
</feature>
<evidence type="ECO:0000313" key="3">
    <source>
        <dbReference type="Proteomes" id="UP000324222"/>
    </source>
</evidence>
<comment type="caution">
    <text evidence="2">The sequence shown here is derived from an EMBL/GenBank/DDBJ whole genome shotgun (WGS) entry which is preliminary data.</text>
</comment>
<dbReference type="EMBL" id="VSRR010001289">
    <property type="protein sequence ID" value="MPC24093.1"/>
    <property type="molecule type" value="Genomic_DNA"/>
</dbReference>
<feature type="region of interest" description="Disordered" evidence="1">
    <location>
        <begin position="39"/>
        <end position="68"/>
    </location>
</feature>
<name>A0A5B7DSV0_PORTR</name>
<organism evidence="2 3">
    <name type="scientific">Portunus trituberculatus</name>
    <name type="common">Swimming crab</name>
    <name type="synonym">Neptunus trituberculatus</name>
    <dbReference type="NCBI Taxonomy" id="210409"/>
    <lineage>
        <taxon>Eukaryota</taxon>
        <taxon>Metazoa</taxon>
        <taxon>Ecdysozoa</taxon>
        <taxon>Arthropoda</taxon>
        <taxon>Crustacea</taxon>
        <taxon>Multicrustacea</taxon>
        <taxon>Malacostraca</taxon>
        <taxon>Eumalacostraca</taxon>
        <taxon>Eucarida</taxon>
        <taxon>Decapoda</taxon>
        <taxon>Pleocyemata</taxon>
        <taxon>Brachyura</taxon>
        <taxon>Eubrachyura</taxon>
        <taxon>Portunoidea</taxon>
        <taxon>Portunidae</taxon>
        <taxon>Portuninae</taxon>
        <taxon>Portunus</taxon>
    </lineage>
</organism>
<evidence type="ECO:0000256" key="1">
    <source>
        <dbReference type="SAM" id="MobiDB-lite"/>
    </source>
</evidence>
<sequence length="180" mass="20042">MELEETEEWGRKRNERNEALFGHCEALFGWLRRVSAEKRHLSRGGSRKETGVEKGVPDRGGGSERGGTWHPGVALARCPVYPAFYRHGAGLRWVSLAPPTSNLANTSVPPSPCLSLPLSLPLPRPGSPSMPKYPFPRRSFCRCAQLGPSQGTSKPIKLAEFGDFMFYGKPENRTWISYDK</sequence>
<keyword evidence="3" id="KW-1185">Reference proteome</keyword>